<dbReference type="Gene3D" id="3.30.450.180">
    <property type="match status" value="1"/>
</dbReference>
<proteinExistence type="predicted"/>
<dbReference type="EMBL" id="JACCBB010000001">
    <property type="protein sequence ID" value="NYD23653.1"/>
    <property type="molecule type" value="Genomic_DNA"/>
</dbReference>
<evidence type="ECO:0000313" key="3">
    <source>
        <dbReference type="Proteomes" id="UP000521922"/>
    </source>
</evidence>
<dbReference type="Pfam" id="PF17765">
    <property type="entry name" value="MLTR_LBD"/>
    <property type="match status" value="1"/>
</dbReference>
<sequence length="167" mass="17923">MSDLLGDLVRAVGELPVLLRNGYLDVVVANDLAQRLTAAFTPGTNIARSAFLDPGASRATTPWEATARDVAGLLRERSAEHLDDPRFRGLVGELAARSDDFNRAWQAGVPPRPGTGSFAVEHPVVGRLALTWVDLLAPAQPPGLTLTVVRPDDATTAQRLQSLRTRP</sequence>
<accession>A0A7Y9DN96</accession>
<dbReference type="AlphaFoldDB" id="A0A7Y9DN96"/>
<name>A0A7Y9DN96_9ACTN</name>
<dbReference type="PANTHER" id="PTHR35010">
    <property type="entry name" value="BLL4672 PROTEIN-RELATED"/>
    <property type="match status" value="1"/>
</dbReference>
<reference evidence="2 3" key="1">
    <citation type="submission" date="2020-07" db="EMBL/GenBank/DDBJ databases">
        <title>Sequencing the genomes of 1000 actinobacteria strains.</title>
        <authorList>
            <person name="Klenk H.-P."/>
        </authorList>
    </citation>
    <scope>NUCLEOTIDE SEQUENCE [LARGE SCALE GENOMIC DNA]</scope>
    <source>
        <strain evidence="2 3">DSM 7487</strain>
    </source>
</reference>
<keyword evidence="3" id="KW-1185">Reference proteome</keyword>
<gene>
    <name evidence="2" type="ORF">BJ968_003193</name>
</gene>
<dbReference type="PANTHER" id="PTHR35010:SF2">
    <property type="entry name" value="BLL4672 PROTEIN"/>
    <property type="match status" value="1"/>
</dbReference>
<dbReference type="InterPro" id="IPR041413">
    <property type="entry name" value="MLTR_LBD"/>
</dbReference>
<feature type="domain" description="MmyB-like transcription regulator ligand binding" evidence="1">
    <location>
        <begin position="5"/>
        <end position="163"/>
    </location>
</feature>
<evidence type="ECO:0000259" key="1">
    <source>
        <dbReference type="Pfam" id="PF17765"/>
    </source>
</evidence>
<comment type="caution">
    <text evidence="2">The sequence shown here is derived from an EMBL/GenBank/DDBJ whole genome shotgun (WGS) entry which is preliminary data.</text>
</comment>
<dbReference type="RefSeq" id="WP_179753527.1">
    <property type="nucleotide sequence ID" value="NZ_BAAAGN010000016.1"/>
</dbReference>
<dbReference type="Proteomes" id="UP000521922">
    <property type="component" value="Unassembled WGS sequence"/>
</dbReference>
<protein>
    <recommendedName>
        <fullName evidence="1">MmyB-like transcription regulator ligand binding domain-containing protein</fullName>
    </recommendedName>
</protein>
<evidence type="ECO:0000313" key="2">
    <source>
        <dbReference type="EMBL" id="NYD23653.1"/>
    </source>
</evidence>
<organism evidence="2 3">
    <name type="scientific">Kineococcus aurantiacus</name>
    <dbReference type="NCBI Taxonomy" id="37633"/>
    <lineage>
        <taxon>Bacteria</taxon>
        <taxon>Bacillati</taxon>
        <taxon>Actinomycetota</taxon>
        <taxon>Actinomycetes</taxon>
        <taxon>Kineosporiales</taxon>
        <taxon>Kineosporiaceae</taxon>
        <taxon>Kineococcus</taxon>
    </lineage>
</organism>